<evidence type="ECO:0000313" key="2">
    <source>
        <dbReference type="EMBL" id="GIN58403.1"/>
    </source>
</evidence>
<name>A0ABQ4KKC3_9BACI</name>
<dbReference type="RefSeq" id="WP_212966624.1">
    <property type="nucleotide sequence ID" value="NZ_BORB01000023.1"/>
</dbReference>
<keyword evidence="3" id="KW-1185">Reference proteome</keyword>
<reference evidence="2 3" key="1">
    <citation type="submission" date="2021-03" db="EMBL/GenBank/DDBJ databases">
        <title>Antimicrobial resistance genes in bacteria isolated from Japanese honey, and their potential for conferring macrolide and lincosamide resistance in the American foulbrood pathogen Paenibacillus larvae.</title>
        <authorList>
            <person name="Okamoto M."/>
            <person name="Kumagai M."/>
            <person name="Kanamori H."/>
            <person name="Takamatsu D."/>
        </authorList>
    </citation>
    <scope>NUCLEOTIDE SEQUENCE [LARGE SCALE GENOMIC DNA]</scope>
    <source>
        <strain evidence="2 3">J8TS2</strain>
    </source>
</reference>
<protein>
    <submittedName>
        <fullName evidence="2">Uncharacterized protein</fullName>
    </submittedName>
</protein>
<feature type="signal peptide" evidence="1">
    <location>
        <begin position="1"/>
        <end position="24"/>
    </location>
</feature>
<dbReference type="Proteomes" id="UP000679950">
    <property type="component" value="Unassembled WGS sequence"/>
</dbReference>
<organism evidence="2 3">
    <name type="scientific">Lederbergia ruris</name>
    <dbReference type="NCBI Taxonomy" id="217495"/>
    <lineage>
        <taxon>Bacteria</taxon>
        <taxon>Bacillati</taxon>
        <taxon>Bacillota</taxon>
        <taxon>Bacilli</taxon>
        <taxon>Bacillales</taxon>
        <taxon>Bacillaceae</taxon>
        <taxon>Lederbergia</taxon>
    </lineage>
</organism>
<gene>
    <name evidence="2" type="primary">yybI</name>
    <name evidence="2" type="ORF">J8TS2_27220</name>
</gene>
<dbReference type="SUPFAM" id="SSF69318">
    <property type="entry name" value="Integrin alpha N-terminal domain"/>
    <property type="match status" value="1"/>
</dbReference>
<dbReference type="EMBL" id="BORB01000023">
    <property type="protein sequence ID" value="GIN58403.1"/>
    <property type="molecule type" value="Genomic_DNA"/>
</dbReference>
<sequence>MKKQMALVSVVFVVILSFAIPTVAAEQGRAILEYKHDVTGDGKADEIMVYGIPFKGDSPYYQKVWAEIMTSGGQKLKIDYEGGYEPKLDFADLNHDGVKDILYSSATGGSGGLYNYALHTAKGGKIKEIPLPTPLTIQGYFDQDFVAVIKIPGIEKPIILDLWNRRKDYISMGLYQKNGQLNEPTELMIDPIAFFEVIKIKGKNGYGLKGYRQISGAYHADGLGVVETDWYFENGKWHPVHIEWKAADQKAKPRKNR</sequence>
<comment type="caution">
    <text evidence="2">The sequence shown here is derived from an EMBL/GenBank/DDBJ whole genome shotgun (WGS) entry which is preliminary data.</text>
</comment>
<dbReference type="InterPro" id="IPR028994">
    <property type="entry name" value="Integrin_alpha_N"/>
</dbReference>
<keyword evidence="1" id="KW-0732">Signal</keyword>
<evidence type="ECO:0000256" key="1">
    <source>
        <dbReference type="SAM" id="SignalP"/>
    </source>
</evidence>
<accession>A0ABQ4KKC3</accession>
<evidence type="ECO:0000313" key="3">
    <source>
        <dbReference type="Proteomes" id="UP000679950"/>
    </source>
</evidence>
<feature type="chain" id="PRO_5045984083" evidence="1">
    <location>
        <begin position="25"/>
        <end position="257"/>
    </location>
</feature>
<proteinExistence type="predicted"/>